<comment type="caution">
    <text evidence="2">The sequence shown here is derived from an EMBL/GenBank/DDBJ whole genome shotgun (WGS) entry which is preliminary data.</text>
</comment>
<dbReference type="Proteomes" id="UP000636709">
    <property type="component" value="Unassembled WGS sequence"/>
</dbReference>
<dbReference type="OrthoDB" id="694569at2759"/>
<dbReference type="InterPro" id="IPR044730">
    <property type="entry name" value="RNase_H-like_dom_plant"/>
</dbReference>
<keyword evidence="3" id="KW-1185">Reference proteome</keyword>
<dbReference type="AlphaFoldDB" id="A0A835EIF8"/>
<proteinExistence type="predicted"/>
<dbReference type="InterPro" id="IPR052929">
    <property type="entry name" value="RNase_H-like_EbsB-rel"/>
</dbReference>
<evidence type="ECO:0000259" key="1">
    <source>
        <dbReference type="Pfam" id="PF13456"/>
    </source>
</evidence>
<name>A0A835EIF8_9POAL</name>
<dbReference type="PANTHER" id="PTHR47074">
    <property type="entry name" value="BNAC02G40300D PROTEIN"/>
    <property type="match status" value="1"/>
</dbReference>
<reference evidence="2" key="1">
    <citation type="submission" date="2020-07" db="EMBL/GenBank/DDBJ databases">
        <title>Genome sequence and genetic diversity analysis of an under-domesticated orphan crop, white fonio (Digitaria exilis).</title>
        <authorList>
            <person name="Bennetzen J.L."/>
            <person name="Chen S."/>
            <person name="Ma X."/>
            <person name="Wang X."/>
            <person name="Yssel A.E.J."/>
            <person name="Chaluvadi S.R."/>
            <person name="Johnson M."/>
            <person name="Gangashetty P."/>
            <person name="Hamidou F."/>
            <person name="Sanogo M.D."/>
            <person name="Zwaenepoel A."/>
            <person name="Wallace J."/>
            <person name="Van De Peer Y."/>
            <person name="Van Deynze A."/>
        </authorList>
    </citation>
    <scope>NUCLEOTIDE SEQUENCE</scope>
    <source>
        <tissue evidence="2">Leaves</tissue>
    </source>
</reference>
<dbReference type="InterPro" id="IPR036397">
    <property type="entry name" value="RNaseH_sf"/>
</dbReference>
<dbReference type="Pfam" id="PF13456">
    <property type="entry name" value="RVT_3"/>
    <property type="match status" value="1"/>
</dbReference>
<sequence>MKINVDAAISKNMNRAPTAAIVGDGGGQFLGASALVVEGCADPETMEAVACREGLALASDLMLQRFKLASDCESVVRSIRGEGRGSYGQIVKEIKDRASVFESCIIVHEGRSSNRDAHILAKSSVYFEVGRQVRLLVPPAGICNSVMKGGGSLKKKK</sequence>
<dbReference type="CDD" id="cd06222">
    <property type="entry name" value="RNase_H_like"/>
    <property type="match status" value="1"/>
</dbReference>
<dbReference type="GO" id="GO:0003676">
    <property type="term" value="F:nucleic acid binding"/>
    <property type="evidence" value="ECO:0007669"/>
    <property type="project" value="InterPro"/>
</dbReference>
<evidence type="ECO:0000313" key="3">
    <source>
        <dbReference type="Proteomes" id="UP000636709"/>
    </source>
</evidence>
<dbReference type="GO" id="GO:0004523">
    <property type="term" value="F:RNA-DNA hybrid ribonuclease activity"/>
    <property type="evidence" value="ECO:0007669"/>
    <property type="project" value="InterPro"/>
</dbReference>
<organism evidence="2 3">
    <name type="scientific">Digitaria exilis</name>
    <dbReference type="NCBI Taxonomy" id="1010633"/>
    <lineage>
        <taxon>Eukaryota</taxon>
        <taxon>Viridiplantae</taxon>
        <taxon>Streptophyta</taxon>
        <taxon>Embryophyta</taxon>
        <taxon>Tracheophyta</taxon>
        <taxon>Spermatophyta</taxon>
        <taxon>Magnoliopsida</taxon>
        <taxon>Liliopsida</taxon>
        <taxon>Poales</taxon>
        <taxon>Poaceae</taxon>
        <taxon>PACMAD clade</taxon>
        <taxon>Panicoideae</taxon>
        <taxon>Panicodae</taxon>
        <taxon>Paniceae</taxon>
        <taxon>Anthephorinae</taxon>
        <taxon>Digitaria</taxon>
    </lineage>
</organism>
<dbReference type="SUPFAM" id="SSF53098">
    <property type="entry name" value="Ribonuclease H-like"/>
    <property type="match status" value="1"/>
</dbReference>
<protein>
    <recommendedName>
        <fullName evidence="1">RNase H type-1 domain-containing protein</fullName>
    </recommendedName>
</protein>
<accession>A0A835EIF8</accession>
<dbReference type="PANTHER" id="PTHR47074:SF73">
    <property type="entry name" value="OS04G0448401 PROTEIN"/>
    <property type="match status" value="1"/>
</dbReference>
<dbReference type="Gene3D" id="3.30.420.10">
    <property type="entry name" value="Ribonuclease H-like superfamily/Ribonuclease H"/>
    <property type="match status" value="1"/>
</dbReference>
<evidence type="ECO:0000313" key="2">
    <source>
        <dbReference type="EMBL" id="KAF8694244.1"/>
    </source>
</evidence>
<dbReference type="InterPro" id="IPR002156">
    <property type="entry name" value="RNaseH_domain"/>
</dbReference>
<dbReference type="InterPro" id="IPR012337">
    <property type="entry name" value="RNaseH-like_sf"/>
</dbReference>
<feature type="domain" description="RNase H type-1" evidence="1">
    <location>
        <begin position="4"/>
        <end position="123"/>
    </location>
</feature>
<gene>
    <name evidence="2" type="ORF">HU200_038380</name>
</gene>
<dbReference type="EMBL" id="JACEFO010001910">
    <property type="protein sequence ID" value="KAF8694244.1"/>
    <property type="molecule type" value="Genomic_DNA"/>
</dbReference>